<accession>A0A0A1TRV6</accession>
<dbReference type="OrthoDB" id="3634414at2759"/>
<proteinExistence type="predicted"/>
<evidence type="ECO:0000256" key="1">
    <source>
        <dbReference type="SAM" id="SignalP"/>
    </source>
</evidence>
<name>A0A0A1TRV6_9HYPO</name>
<sequence length="177" mass="19157">MYLHSILTLAATLAPLVAATPLDTNTQLGDAAIGSRLSRRASCEKWKTDGDIFTKSSDSTIVVSDNMRGPQRFFVPVGRAQNWTHSASINPDDIGDVEALGKSISKDFKVSRNDTSKYVFEIDTAKMGTVGFTPIMECVKGKTTCSGKPVEGEICWPKAGFTDPETSVDGIWALIQH</sequence>
<evidence type="ECO:0000313" key="2">
    <source>
        <dbReference type="EMBL" id="CEJ94733.1"/>
    </source>
</evidence>
<reference evidence="2 3" key="1">
    <citation type="journal article" date="2015" name="Genome Announc.">
        <title>Draft Genome Sequence and Gene Annotation of the Entomopathogenic Fungus Verticillium hemipterigenum.</title>
        <authorList>
            <person name="Horn F."/>
            <person name="Habel A."/>
            <person name="Scharf D.H."/>
            <person name="Dworschak J."/>
            <person name="Brakhage A.A."/>
            <person name="Guthke R."/>
            <person name="Hertweck C."/>
            <person name="Linde J."/>
        </authorList>
    </citation>
    <scope>NUCLEOTIDE SEQUENCE [LARGE SCALE GENOMIC DNA]</scope>
</reference>
<dbReference type="AlphaFoldDB" id="A0A0A1TRV6"/>
<organism evidence="2 3">
    <name type="scientific">[Torrubiella] hemipterigena</name>
    <dbReference type="NCBI Taxonomy" id="1531966"/>
    <lineage>
        <taxon>Eukaryota</taxon>
        <taxon>Fungi</taxon>
        <taxon>Dikarya</taxon>
        <taxon>Ascomycota</taxon>
        <taxon>Pezizomycotina</taxon>
        <taxon>Sordariomycetes</taxon>
        <taxon>Hypocreomycetidae</taxon>
        <taxon>Hypocreales</taxon>
        <taxon>Clavicipitaceae</taxon>
        <taxon>Clavicipitaceae incertae sedis</taxon>
        <taxon>'Torrubiella' clade</taxon>
    </lineage>
</organism>
<protein>
    <submittedName>
        <fullName evidence="2">Uncharacterized protein</fullName>
    </submittedName>
</protein>
<keyword evidence="3" id="KW-1185">Reference proteome</keyword>
<dbReference type="Proteomes" id="UP000039046">
    <property type="component" value="Unassembled WGS sequence"/>
</dbReference>
<keyword evidence="1" id="KW-0732">Signal</keyword>
<feature type="chain" id="PRO_5001990348" evidence="1">
    <location>
        <begin position="20"/>
        <end position="177"/>
    </location>
</feature>
<dbReference type="InterPro" id="IPR045702">
    <property type="entry name" value="DUF6060"/>
</dbReference>
<dbReference type="HOGENOM" id="CLU_1518910_0_0_1"/>
<gene>
    <name evidence="2" type="ORF">VHEMI10249</name>
</gene>
<evidence type="ECO:0000313" key="3">
    <source>
        <dbReference type="Proteomes" id="UP000039046"/>
    </source>
</evidence>
<dbReference type="Pfam" id="PF19535">
    <property type="entry name" value="DUF6060"/>
    <property type="match status" value="1"/>
</dbReference>
<feature type="signal peptide" evidence="1">
    <location>
        <begin position="1"/>
        <end position="19"/>
    </location>
</feature>
<dbReference type="EMBL" id="CDHN01000007">
    <property type="protein sequence ID" value="CEJ94733.1"/>
    <property type="molecule type" value="Genomic_DNA"/>
</dbReference>